<gene>
    <name evidence="2" type="ORF">SAMN06297468_2250</name>
</gene>
<reference evidence="3" key="1">
    <citation type="submission" date="2017-04" db="EMBL/GenBank/DDBJ databases">
        <authorList>
            <person name="Varghese N."/>
            <person name="Submissions S."/>
        </authorList>
    </citation>
    <scope>NUCLEOTIDE SEQUENCE [LARGE SCALE GENOMIC DNA]</scope>
</reference>
<dbReference type="InterPro" id="IPR012349">
    <property type="entry name" value="Split_barrel_FMN-bd"/>
</dbReference>
<dbReference type="EMBL" id="FXWG01000003">
    <property type="protein sequence ID" value="SMQ73601.1"/>
    <property type="molecule type" value="Genomic_DNA"/>
</dbReference>
<dbReference type="Pfam" id="PF12766">
    <property type="entry name" value="Pyridox_oxase_2"/>
    <property type="match status" value="1"/>
</dbReference>
<sequence>MPAFYAARPDPKVNQLFGLLFRFVLIFLNLPIVDTVARCADGDPCMFDTFDHVRADIVQRLAEGASDRKSAMHTPVVATADADARVMVLRAFDRDLWTLRFNTDARAPKVQTIGAGAPVGVLFYDREAKLQLRVRGQGRIETDTPLVDAAWEESTNFARRCYLGEGPGAVSDTPTSGLPAEFEGVEPETHEVVPARENFACLIVELHSLDWFYLAHTGHVRAQFSRKARGEWEGRWVAP</sequence>
<proteinExistence type="predicted"/>
<evidence type="ECO:0000313" key="3">
    <source>
        <dbReference type="Proteomes" id="UP000194420"/>
    </source>
</evidence>
<dbReference type="AlphaFoldDB" id="A0A1Y6FJ67"/>
<feature type="domain" description="Pyridoxamine 5'-phosphate oxidase Alr4036 family FMN-binding" evidence="1">
    <location>
        <begin position="76"/>
        <end position="140"/>
    </location>
</feature>
<dbReference type="Proteomes" id="UP000194420">
    <property type="component" value="Unassembled WGS sequence"/>
</dbReference>
<keyword evidence="3" id="KW-1185">Reference proteome</keyword>
<dbReference type="Gene3D" id="2.30.110.10">
    <property type="entry name" value="Electron Transport, Fmn-binding Protein, Chain A"/>
    <property type="match status" value="1"/>
</dbReference>
<accession>A0A1Y6FJ67</accession>
<evidence type="ECO:0000259" key="1">
    <source>
        <dbReference type="Pfam" id="PF12766"/>
    </source>
</evidence>
<name>A0A1Y6FJ67_9SPHN</name>
<protein>
    <submittedName>
        <fullName evidence="2">General stress protein 26</fullName>
    </submittedName>
</protein>
<dbReference type="SUPFAM" id="SSF50475">
    <property type="entry name" value="FMN-binding split barrel"/>
    <property type="match status" value="1"/>
</dbReference>
<dbReference type="InterPro" id="IPR024624">
    <property type="entry name" value="Pyridox_Oxase_Alr4036_FMN-bd"/>
</dbReference>
<dbReference type="GO" id="GO:0010181">
    <property type="term" value="F:FMN binding"/>
    <property type="evidence" value="ECO:0007669"/>
    <property type="project" value="InterPro"/>
</dbReference>
<evidence type="ECO:0000313" key="2">
    <source>
        <dbReference type="EMBL" id="SMQ73601.1"/>
    </source>
</evidence>
<organism evidence="2 3">
    <name type="scientific">Altererythrobacter xiamenensis</name>
    <dbReference type="NCBI Taxonomy" id="1316679"/>
    <lineage>
        <taxon>Bacteria</taxon>
        <taxon>Pseudomonadati</taxon>
        <taxon>Pseudomonadota</taxon>
        <taxon>Alphaproteobacteria</taxon>
        <taxon>Sphingomonadales</taxon>
        <taxon>Erythrobacteraceae</taxon>
        <taxon>Altererythrobacter</taxon>
    </lineage>
</organism>